<keyword evidence="1" id="KW-0812">Transmembrane</keyword>
<proteinExistence type="predicted"/>
<gene>
    <name evidence="2" type="ORF">TNCT_204401</name>
</gene>
<evidence type="ECO:0000256" key="1">
    <source>
        <dbReference type="SAM" id="Phobius"/>
    </source>
</evidence>
<sequence length="110" mass="12456">MSSNKNSLRRQVRVIMTLISHRMREVRMDWRVKITPAVGGSNGFQLCAPSVSITEGIRGALLFRREMHWNGALADVVMACFILSLFFGKTVDHMSGKEEKLCLRKLFASL</sequence>
<keyword evidence="1" id="KW-0472">Membrane</keyword>
<accession>A0A8X6LS92</accession>
<comment type="caution">
    <text evidence="2">The sequence shown here is derived from an EMBL/GenBank/DDBJ whole genome shotgun (WGS) entry which is preliminary data.</text>
</comment>
<organism evidence="2 3">
    <name type="scientific">Trichonephila clavata</name>
    <name type="common">Joro spider</name>
    <name type="synonym">Nephila clavata</name>
    <dbReference type="NCBI Taxonomy" id="2740835"/>
    <lineage>
        <taxon>Eukaryota</taxon>
        <taxon>Metazoa</taxon>
        <taxon>Ecdysozoa</taxon>
        <taxon>Arthropoda</taxon>
        <taxon>Chelicerata</taxon>
        <taxon>Arachnida</taxon>
        <taxon>Araneae</taxon>
        <taxon>Araneomorphae</taxon>
        <taxon>Entelegynae</taxon>
        <taxon>Araneoidea</taxon>
        <taxon>Nephilidae</taxon>
        <taxon>Trichonephila</taxon>
    </lineage>
</organism>
<feature type="transmembrane region" description="Helical" evidence="1">
    <location>
        <begin position="67"/>
        <end position="87"/>
    </location>
</feature>
<keyword evidence="3" id="KW-1185">Reference proteome</keyword>
<name>A0A8X6LS92_TRICU</name>
<dbReference type="EMBL" id="BMAO01008132">
    <property type="protein sequence ID" value="GFR21101.1"/>
    <property type="molecule type" value="Genomic_DNA"/>
</dbReference>
<dbReference type="OrthoDB" id="10587877at2759"/>
<dbReference type="Proteomes" id="UP000887116">
    <property type="component" value="Unassembled WGS sequence"/>
</dbReference>
<dbReference type="AlphaFoldDB" id="A0A8X6LS92"/>
<evidence type="ECO:0000313" key="2">
    <source>
        <dbReference type="EMBL" id="GFR21101.1"/>
    </source>
</evidence>
<keyword evidence="1" id="KW-1133">Transmembrane helix</keyword>
<evidence type="ECO:0000313" key="3">
    <source>
        <dbReference type="Proteomes" id="UP000887116"/>
    </source>
</evidence>
<protein>
    <submittedName>
        <fullName evidence="2">Uncharacterized protein</fullName>
    </submittedName>
</protein>
<reference evidence="2" key="1">
    <citation type="submission" date="2020-07" db="EMBL/GenBank/DDBJ databases">
        <title>Multicomponent nature underlies the extraordinary mechanical properties of spider dragline silk.</title>
        <authorList>
            <person name="Kono N."/>
            <person name="Nakamura H."/>
            <person name="Mori M."/>
            <person name="Yoshida Y."/>
            <person name="Ohtoshi R."/>
            <person name="Malay A.D."/>
            <person name="Moran D.A.P."/>
            <person name="Tomita M."/>
            <person name="Numata K."/>
            <person name="Arakawa K."/>
        </authorList>
    </citation>
    <scope>NUCLEOTIDE SEQUENCE</scope>
</reference>